<dbReference type="AlphaFoldDB" id="A0A7T8JUP4"/>
<evidence type="ECO:0000313" key="4">
    <source>
        <dbReference type="EMBL" id="QQP35723.1"/>
    </source>
</evidence>
<evidence type="ECO:0000256" key="1">
    <source>
        <dbReference type="ARBA" id="ARBA00010928"/>
    </source>
</evidence>
<feature type="domain" description="GFO/IDH/MocA-like oxidoreductase" evidence="3">
    <location>
        <begin position="3"/>
        <end position="82"/>
    </location>
</feature>
<evidence type="ECO:0000259" key="3">
    <source>
        <dbReference type="Pfam" id="PF22725"/>
    </source>
</evidence>
<evidence type="ECO:0000313" key="5">
    <source>
        <dbReference type="Proteomes" id="UP000595437"/>
    </source>
</evidence>
<keyword evidence="2" id="KW-0560">Oxidoreductase</keyword>
<accession>A0A7T8JUP4</accession>
<dbReference type="InterPro" id="IPR050984">
    <property type="entry name" value="Gfo/Idh/MocA_domain"/>
</dbReference>
<organism evidence="4 5">
    <name type="scientific">Caligus rogercresseyi</name>
    <name type="common">Sea louse</name>
    <dbReference type="NCBI Taxonomy" id="217165"/>
    <lineage>
        <taxon>Eukaryota</taxon>
        <taxon>Metazoa</taxon>
        <taxon>Ecdysozoa</taxon>
        <taxon>Arthropoda</taxon>
        <taxon>Crustacea</taxon>
        <taxon>Multicrustacea</taxon>
        <taxon>Hexanauplia</taxon>
        <taxon>Copepoda</taxon>
        <taxon>Siphonostomatoida</taxon>
        <taxon>Caligidae</taxon>
        <taxon>Caligus</taxon>
    </lineage>
</organism>
<dbReference type="InterPro" id="IPR055170">
    <property type="entry name" value="GFO_IDH_MocA-like_dom"/>
</dbReference>
<dbReference type="PANTHER" id="PTHR22604">
    <property type="entry name" value="OXIDOREDUCTASES"/>
    <property type="match status" value="1"/>
</dbReference>
<proteinExistence type="inferred from homology"/>
<gene>
    <name evidence="4" type="ORF">FKW44_024022</name>
</gene>
<dbReference type="Gene3D" id="3.30.360.10">
    <property type="entry name" value="Dihydrodipicolinate Reductase, domain 2"/>
    <property type="match status" value="1"/>
</dbReference>
<name>A0A7T8JUP4_CALRO</name>
<dbReference type="SUPFAM" id="SSF55347">
    <property type="entry name" value="Glyceraldehyde-3-phosphate dehydrogenase-like, C-terminal domain"/>
    <property type="match status" value="1"/>
</dbReference>
<dbReference type="OrthoDB" id="2129491at2759"/>
<protein>
    <submittedName>
        <fullName evidence="4">Trans-1_2-dihydrobenzene-1_2-diol dehydrogenase</fullName>
    </submittedName>
</protein>
<dbReference type="PANTHER" id="PTHR22604:SF105">
    <property type="entry name" value="TRANS-1,2-DIHYDROBENZENE-1,2-DIOL DEHYDROGENASE"/>
    <property type="match status" value="1"/>
</dbReference>
<dbReference type="GO" id="GO:0016491">
    <property type="term" value="F:oxidoreductase activity"/>
    <property type="evidence" value="ECO:0007669"/>
    <property type="project" value="UniProtKB-KW"/>
</dbReference>
<reference evidence="5" key="1">
    <citation type="submission" date="2021-01" db="EMBL/GenBank/DDBJ databases">
        <title>Caligus Genome Assembly.</title>
        <authorList>
            <person name="Gallardo-Escarate C."/>
        </authorList>
    </citation>
    <scope>NUCLEOTIDE SEQUENCE [LARGE SCALE GENOMIC DNA]</scope>
</reference>
<sequence>MDLGGGTVLDLGVYCVQLLKLSIHGEEPSSISSKGSLNAEKTDRNTSSLFAYGDGCRMASISTHSELNMPCEANIFGSQGSIKLPFLLGPRED</sequence>
<keyword evidence="5" id="KW-1185">Reference proteome</keyword>
<comment type="similarity">
    <text evidence="1">Belongs to the Gfo/Idh/MocA family.</text>
</comment>
<evidence type="ECO:0000256" key="2">
    <source>
        <dbReference type="ARBA" id="ARBA00023002"/>
    </source>
</evidence>
<dbReference type="Pfam" id="PF22725">
    <property type="entry name" value="GFO_IDH_MocA_C3"/>
    <property type="match status" value="1"/>
</dbReference>
<dbReference type="EMBL" id="CP045907">
    <property type="protein sequence ID" value="QQP35723.1"/>
    <property type="molecule type" value="Genomic_DNA"/>
</dbReference>
<dbReference type="Proteomes" id="UP000595437">
    <property type="component" value="Chromosome 18"/>
</dbReference>